<evidence type="ECO:0000313" key="3">
    <source>
        <dbReference type="Proteomes" id="UP001595952"/>
    </source>
</evidence>
<organism evidence="2 3">
    <name type="scientific">Deinococcus hohokamensis</name>
    <dbReference type="NCBI Taxonomy" id="309883"/>
    <lineage>
        <taxon>Bacteria</taxon>
        <taxon>Thermotogati</taxon>
        <taxon>Deinococcota</taxon>
        <taxon>Deinococci</taxon>
        <taxon>Deinococcales</taxon>
        <taxon>Deinococcaceae</taxon>
        <taxon>Deinococcus</taxon>
    </lineage>
</organism>
<dbReference type="Proteomes" id="UP001595952">
    <property type="component" value="Unassembled WGS sequence"/>
</dbReference>
<dbReference type="RefSeq" id="WP_380063008.1">
    <property type="nucleotide sequence ID" value="NZ_JBHSEI010000012.1"/>
</dbReference>
<feature type="compositionally biased region" description="Basic and acidic residues" evidence="1">
    <location>
        <begin position="360"/>
        <end position="369"/>
    </location>
</feature>
<dbReference type="EMBL" id="JBHSEI010000012">
    <property type="protein sequence ID" value="MFC4640018.1"/>
    <property type="molecule type" value="Genomic_DNA"/>
</dbReference>
<name>A0ABV9ICI8_9DEIO</name>
<protein>
    <submittedName>
        <fullName evidence="2">Uncharacterized protein</fullName>
    </submittedName>
</protein>
<sequence length="457" mass="49489">MRPQPPHTELSSPSDLVDSPALEPIGPMASEQPDIAALRSTPSSPLPELEALQEPDLPSAVQQPQTPEVEDSLSVSMVFEPTPEEARPFLEEAPIPSPIPADEQAQELAAGQLEAVITVRSVPKLGALEQDCEDATYPGVSGSAPVDQQGVNIGIADGATSYSYSRRWAELALEHLHGVTDLEELLGAPLGVAQEQWSAWVRAQTQSTPQSWFSARKLKEGSHCTLVTLRLLGLRSVDLEPPQWKYTWEAAAVGDSCLIHLDAQGNPVAQTGTPFPLDSPDQYSSAAYLLPSLPDQVAGVRTHVPAPLSRREFGEDEAFLLMTDALAVWFLTAQQAWVEDHSNPRPMEILETFLYHPAKDPEAAPERPEVGSPELGVEDAPEPPILVAPSSEHPFEMESRDAPGVSSESAVPADPEIQRQLAFAAWADALRQAPGSNLKDDDLSFIHVRFRRPALEG</sequence>
<feature type="region of interest" description="Disordered" evidence="1">
    <location>
        <begin position="1"/>
        <end position="73"/>
    </location>
</feature>
<gene>
    <name evidence="2" type="ORF">ACFO0D_16950</name>
</gene>
<dbReference type="SUPFAM" id="SSF81606">
    <property type="entry name" value="PP2C-like"/>
    <property type="match status" value="1"/>
</dbReference>
<dbReference type="InterPro" id="IPR036457">
    <property type="entry name" value="PPM-type-like_dom_sf"/>
</dbReference>
<proteinExistence type="predicted"/>
<keyword evidence="3" id="KW-1185">Reference proteome</keyword>
<evidence type="ECO:0000313" key="2">
    <source>
        <dbReference type="EMBL" id="MFC4640018.1"/>
    </source>
</evidence>
<comment type="caution">
    <text evidence="2">The sequence shown here is derived from an EMBL/GenBank/DDBJ whole genome shotgun (WGS) entry which is preliminary data.</text>
</comment>
<evidence type="ECO:0000256" key="1">
    <source>
        <dbReference type="SAM" id="MobiDB-lite"/>
    </source>
</evidence>
<accession>A0ABV9ICI8</accession>
<reference evidence="3" key="1">
    <citation type="journal article" date="2019" name="Int. J. Syst. Evol. Microbiol.">
        <title>The Global Catalogue of Microorganisms (GCM) 10K type strain sequencing project: providing services to taxonomists for standard genome sequencing and annotation.</title>
        <authorList>
            <consortium name="The Broad Institute Genomics Platform"/>
            <consortium name="The Broad Institute Genome Sequencing Center for Infectious Disease"/>
            <person name="Wu L."/>
            <person name="Ma J."/>
        </authorList>
    </citation>
    <scope>NUCLEOTIDE SEQUENCE [LARGE SCALE GENOMIC DNA]</scope>
    <source>
        <strain evidence="3">CCUG 55995</strain>
    </source>
</reference>
<feature type="region of interest" description="Disordered" evidence="1">
    <location>
        <begin position="360"/>
        <end position="381"/>
    </location>
</feature>